<proteinExistence type="predicted"/>
<dbReference type="RefSeq" id="WP_176285271.1">
    <property type="nucleotide sequence ID" value="NZ_NGMS01000001.1"/>
</dbReference>
<dbReference type="EMBL" id="NGMS01000001">
    <property type="protein sequence ID" value="OTP26937.1"/>
    <property type="molecule type" value="Genomic_DNA"/>
</dbReference>
<evidence type="ECO:0000313" key="1">
    <source>
        <dbReference type="EMBL" id="OTP26937.1"/>
    </source>
</evidence>
<dbReference type="AlphaFoldDB" id="A0A242KYB1"/>
<comment type="caution">
    <text evidence="1">The sequence shown here is derived from an EMBL/GenBank/DDBJ whole genome shotgun (WGS) entry which is preliminary data.</text>
</comment>
<sequence length="54" mass="6331">MTVNQLIAQLEMMRVEELRRSLAYDDEWLNAFHTGRESALAHVLKIIKEAQEEC</sequence>
<evidence type="ECO:0000313" key="2">
    <source>
        <dbReference type="Proteomes" id="UP000195024"/>
    </source>
</evidence>
<reference evidence="1 2" key="1">
    <citation type="submission" date="2017-05" db="EMBL/GenBank/DDBJ databases">
        <title>The Genome Sequence of Enterococcus mundtii 6B1_DIV0119.</title>
        <authorList>
            <consortium name="The Broad Institute Genomics Platform"/>
            <consortium name="The Broad Institute Genomic Center for Infectious Diseases"/>
            <person name="Earl A."/>
            <person name="Manson A."/>
            <person name="Schwartman J."/>
            <person name="Gilmore M."/>
            <person name="Abouelleil A."/>
            <person name="Cao P."/>
            <person name="Chapman S."/>
            <person name="Cusick C."/>
            <person name="Shea T."/>
            <person name="Young S."/>
            <person name="Neafsey D."/>
            <person name="Nusbaum C."/>
            <person name="Birren B."/>
        </authorList>
    </citation>
    <scope>NUCLEOTIDE SEQUENCE [LARGE SCALE GENOMIC DNA]</scope>
    <source>
        <strain evidence="1 2">6B1_DIV0119</strain>
    </source>
</reference>
<accession>A0A242KYB1</accession>
<protein>
    <submittedName>
        <fullName evidence="1">Uncharacterized protein</fullName>
    </submittedName>
</protein>
<name>A0A242KYB1_ENTMU</name>
<gene>
    <name evidence="1" type="ORF">A5802_000671</name>
</gene>
<dbReference type="Proteomes" id="UP000195024">
    <property type="component" value="Unassembled WGS sequence"/>
</dbReference>
<organism evidence="1 2">
    <name type="scientific">Enterococcus mundtii</name>
    <dbReference type="NCBI Taxonomy" id="53346"/>
    <lineage>
        <taxon>Bacteria</taxon>
        <taxon>Bacillati</taxon>
        <taxon>Bacillota</taxon>
        <taxon>Bacilli</taxon>
        <taxon>Lactobacillales</taxon>
        <taxon>Enterococcaceae</taxon>
        <taxon>Enterococcus</taxon>
    </lineage>
</organism>